<sequence length="394" mass="44196">MTYFKDLTNKIGRWNAFAGSLVLMLMMSTAVTSAGSLHFSISSEAEEVYSYERQRCDWRSIPDSPARAYRRRDGSVALIAAHFRNRVLEGLNFAKLRPDCSIVSQGEESADPSAYDDRFWVQSLIPLGDDRILGLASQEFSGLRHDGLCAKGPGKPECWYLSIVGLEANERDFSFELLPRNQRLIAGSNKPFDTGITAAGFLTLSNTVFDGDYAYFIAWTEDAAEPGGRGNCLFRAPRSDLVAGWRMMSEGRFVSPPNPYPSSGEEPAQAKCDRLGNGDITGKIRSLIWLEAKNLWMVVWSTRANDTGGVYYATSSDLENWSSASLLAPFDPPWGTTERKTYYDYPSIIDHDSPSPVFQSAGNTFHLYLTRFNWQSKRPTMNRDLVRFKVVLDR</sequence>
<name>A0A5N7MRE6_9HYPH</name>
<evidence type="ECO:0008006" key="3">
    <source>
        <dbReference type="Google" id="ProtNLM"/>
    </source>
</evidence>
<comment type="caution">
    <text evidence="1">The sequence shown here is derived from an EMBL/GenBank/DDBJ whole genome shotgun (WGS) entry which is preliminary data.</text>
</comment>
<gene>
    <name evidence="1" type="ORF">FS320_28890</name>
</gene>
<proteinExistence type="predicted"/>
<evidence type="ECO:0000313" key="2">
    <source>
        <dbReference type="Proteomes" id="UP000403266"/>
    </source>
</evidence>
<protein>
    <recommendedName>
        <fullName evidence="3">DUF4185 domain-containing protein</fullName>
    </recommendedName>
</protein>
<accession>A0A5N7MRE6</accession>
<dbReference type="EMBL" id="VOSK01000192">
    <property type="protein sequence ID" value="MPR29029.1"/>
    <property type="molecule type" value="Genomic_DNA"/>
</dbReference>
<dbReference type="RefSeq" id="WP_152715722.1">
    <property type="nucleotide sequence ID" value="NZ_VOSJ01000196.1"/>
</dbReference>
<dbReference type="SUPFAM" id="SSF75005">
    <property type="entry name" value="Arabinanase/levansucrase/invertase"/>
    <property type="match status" value="1"/>
</dbReference>
<dbReference type="OrthoDB" id="7042075at2"/>
<dbReference type="InterPro" id="IPR023296">
    <property type="entry name" value="Glyco_hydro_beta-prop_sf"/>
</dbReference>
<reference evidence="1 2" key="1">
    <citation type="journal article" date="2019" name="Syst. Appl. Microbiol.">
        <title>Microvirga tunisiensis sp. nov., a root nodule symbiotic bacterium isolated from Lupinus micranthus and L. luteus grown in Northern Tunisia.</title>
        <authorList>
            <person name="Msaddak A."/>
            <person name="Rejili M."/>
            <person name="Duran D."/>
            <person name="Mars M."/>
            <person name="Palacios J.M."/>
            <person name="Ruiz-Argueso T."/>
            <person name="Rey L."/>
            <person name="Imperial J."/>
        </authorList>
    </citation>
    <scope>NUCLEOTIDE SEQUENCE [LARGE SCALE GENOMIC DNA]</scope>
    <source>
        <strain evidence="1 2">Lmie10</strain>
    </source>
</reference>
<evidence type="ECO:0000313" key="1">
    <source>
        <dbReference type="EMBL" id="MPR29029.1"/>
    </source>
</evidence>
<keyword evidence="2" id="KW-1185">Reference proteome</keyword>
<dbReference type="Proteomes" id="UP000403266">
    <property type="component" value="Unassembled WGS sequence"/>
</dbReference>
<dbReference type="AlphaFoldDB" id="A0A5N7MRE6"/>
<organism evidence="1 2">
    <name type="scientific">Microvirga tunisiensis</name>
    <dbReference type="NCBI Taxonomy" id="2108360"/>
    <lineage>
        <taxon>Bacteria</taxon>
        <taxon>Pseudomonadati</taxon>
        <taxon>Pseudomonadota</taxon>
        <taxon>Alphaproteobacteria</taxon>
        <taxon>Hyphomicrobiales</taxon>
        <taxon>Methylobacteriaceae</taxon>
        <taxon>Microvirga</taxon>
    </lineage>
</organism>